<protein>
    <submittedName>
        <fullName evidence="2">Alpha/beta hydrolase fold domain-containing protein</fullName>
    </submittedName>
</protein>
<dbReference type="RefSeq" id="WP_110098091.1">
    <property type="nucleotide sequence ID" value="NZ_CP122566.1"/>
</dbReference>
<evidence type="ECO:0000259" key="1">
    <source>
        <dbReference type="Pfam" id="PF07859"/>
    </source>
</evidence>
<dbReference type="Pfam" id="PF07859">
    <property type="entry name" value="Abhydrolase_3"/>
    <property type="match status" value="1"/>
</dbReference>
<dbReference type="InterPro" id="IPR013094">
    <property type="entry name" value="AB_hydrolase_3"/>
</dbReference>
<sequence length="112" mass="12238">MDWFVSHYISDPDITSHPRLSPLHAEIGPHCCPAVIVSTDLDPLVADGVTYAHSLVQAGVDVQFRTYTGSPHGIFTSGSKYPVADEVLDDACLFIQRVTHPLECQEPNPDHA</sequence>
<keyword evidence="3" id="KW-1185">Reference proteome</keyword>
<gene>
    <name evidence="2" type="ORF">QDX21_11630</name>
</gene>
<accession>A0AAJ6AIM0</accession>
<dbReference type="GO" id="GO:0016787">
    <property type="term" value="F:hydrolase activity"/>
    <property type="evidence" value="ECO:0007669"/>
    <property type="project" value="UniProtKB-KW"/>
</dbReference>
<evidence type="ECO:0000313" key="3">
    <source>
        <dbReference type="Proteomes" id="UP001224674"/>
    </source>
</evidence>
<name>A0AAJ6AIM0_9MICC</name>
<keyword evidence="2" id="KW-0378">Hydrolase</keyword>
<feature type="domain" description="Alpha/beta hydrolase fold-3" evidence="1">
    <location>
        <begin position="1"/>
        <end position="75"/>
    </location>
</feature>
<dbReference type="AlphaFoldDB" id="A0AAJ6AIM0"/>
<evidence type="ECO:0000313" key="2">
    <source>
        <dbReference type="EMBL" id="WGH92929.1"/>
    </source>
</evidence>
<reference evidence="2 3" key="1">
    <citation type="submission" date="2023-03" db="EMBL/GenBank/DDBJ databases">
        <title>Complete genome sequences of several Auritidibacter ignavus strains isolated from ear infections.</title>
        <authorList>
            <person name="Baehr T."/>
            <person name="Baumhoegger A.M."/>
        </authorList>
    </citation>
    <scope>NUCLEOTIDE SEQUENCE [LARGE SCALE GENOMIC DNA]</scope>
    <source>
        <strain evidence="2 3">BABAE-6</strain>
    </source>
</reference>
<dbReference type="Proteomes" id="UP001224674">
    <property type="component" value="Chromosome"/>
</dbReference>
<proteinExistence type="predicted"/>
<dbReference type="Gene3D" id="3.40.50.1820">
    <property type="entry name" value="alpha/beta hydrolase"/>
    <property type="match status" value="1"/>
</dbReference>
<dbReference type="InterPro" id="IPR029058">
    <property type="entry name" value="AB_hydrolase_fold"/>
</dbReference>
<organism evidence="2 3">
    <name type="scientific">Auritidibacter ignavus</name>
    <dbReference type="NCBI Taxonomy" id="678932"/>
    <lineage>
        <taxon>Bacteria</taxon>
        <taxon>Bacillati</taxon>
        <taxon>Actinomycetota</taxon>
        <taxon>Actinomycetes</taxon>
        <taxon>Micrococcales</taxon>
        <taxon>Micrococcaceae</taxon>
        <taxon>Auritidibacter</taxon>
    </lineage>
</organism>
<dbReference type="SUPFAM" id="SSF53474">
    <property type="entry name" value="alpha/beta-Hydrolases"/>
    <property type="match status" value="1"/>
</dbReference>
<dbReference type="EMBL" id="CP122566">
    <property type="protein sequence ID" value="WGH92929.1"/>
    <property type="molecule type" value="Genomic_DNA"/>
</dbReference>